<name>A0ABR0DHV5_9LAMI</name>
<dbReference type="InterPro" id="IPR000873">
    <property type="entry name" value="AMP-dep_synth/lig_dom"/>
</dbReference>
<protein>
    <recommendedName>
        <fullName evidence="7">4-coumarate--CoA ligase</fullName>
    </recommendedName>
</protein>
<dbReference type="Proteomes" id="UP001291926">
    <property type="component" value="Unassembled WGS sequence"/>
</dbReference>
<evidence type="ECO:0000256" key="1">
    <source>
        <dbReference type="ARBA" id="ARBA00006432"/>
    </source>
</evidence>
<comment type="similarity">
    <text evidence="1">Belongs to the ATP-dependent AMP-binding enzyme family.</text>
</comment>
<dbReference type="SUPFAM" id="SSF56801">
    <property type="entry name" value="Acetyl-CoA synthetase-like"/>
    <property type="match status" value="1"/>
</dbReference>
<feature type="domain" description="AMP-binding enzyme C-terminal" evidence="4">
    <location>
        <begin position="420"/>
        <end position="495"/>
    </location>
</feature>
<dbReference type="InterPro" id="IPR025110">
    <property type="entry name" value="AMP-bd_C"/>
</dbReference>
<proteinExistence type="inferred from homology"/>
<organism evidence="5 6">
    <name type="scientific">Penstemon davidsonii</name>
    <dbReference type="NCBI Taxonomy" id="160366"/>
    <lineage>
        <taxon>Eukaryota</taxon>
        <taxon>Viridiplantae</taxon>
        <taxon>Streptophyta</taxon>
        <taxon>Embryophyta</taxon>
        <taxon>Tracheophyta</taxon>
        <taxon>Spermatophyta</taxon>
        <taxon>Magnoliopsida</taxon>
        <taxon>eudicotyledons</taxon>
        <taxon>Gunneridae</taxon>
        <taxon>Pentapetalae</taxon>
        <taxon>asterids</taxon>
        <taxon>lamiids</taxon>
        <taxon>Lamiales</taxon>
        <taxon>Plantaginaceae</taxon>
        <taxon>Cheloneae</taxon>
        <taxon>Penstemon</taxon>
    </lineage>
</organism>
<accession>A0ABR0DHV5</accession>
<dbReference type="InterPro" id="IPR045851">
    <property type="entry name" value="AMP-bd_C_sf"/>
</dbReference>
<dbReference type="PANTHER" id="PTHR24096">
    <property type="entry name" value="LONG-CHAIN-FATTY-ACID--COA LIGASE"/>
    <property type="match status" value="1"/>
</dbReference>
<dbReference type="PANTHER" id="PTHR24096:SF362">
    <property type="entry name" value="4-COUMARATE--COA LIGASE-LIKE 9"/>
    <property type="match status" value="1"/>
</dbReference>
<evidence type="ECO:0008006" key="7">
    <source>
        <dbReference type="Google" id="ProtNLM"/>
    </source>
</evidence>
<dbReference type="EMBL" id="JAYDYQ010001088">
    <property type="protein sequence ID" value="KAK4488777.1"/>
    <property type="molecule type" value="Genomic_DNA"/>
</dbReference>
<dbReference type="Gene3D" id="2.30.38.10">
    <property type="entry name" value="Luciferase, Domain 3"/>
    <property type="match status" value="1"/>
</dbReference>
<dbReference type="Pfam" id="PF00501">
    <property type="entry name" value="AMP-binding"/>
    <property type="match status" value="1"/>
</dbReference>
<comment type="caution">
    <text evidence="5">The sequence shown here is derived from an EMBL/GenBank/DDBJ whole genome shotgun (WGS) entry which is preliminary data.</text>
</comment>
<evidence type="ECO:0000313" key="6">
    <source>
        <dbReference type="Proteomes" id="UP001291926"/>
    </source>
</evidence>
<keyword evidence="6" id="KW-1185">Reference proteome</keyword>
<feature type="domain" description="AMP-dependent synthetase/ligase" evidence="3">
    <location>
        <begin position="71"/>
        <end position="367"/>
    </location>
</feature>
<evidence type="ECO:0000259" key="3">
    <source>
        <dbReference type="Pfam" id="PF00501"/>
    </source>
</evidence>
<sequence>MATISLKNSTIDPKSGFCSPTRTFHSLRPPISLPPLTTPFSLPDYFLTLLHRHSTTASFLIDATTRRRIPLSHLPHLIRTLASNLRRKFNLLKNDVALILCPNSIHIPILYLALLSLGVIVSPSNPISSISEISRQIHISGPVIAFATSENAAKIPALRLGTILIDSPQFESLLLPCISGEFVQVQIFQDDTAAILYSSGTTGRFKGVELTHRNLIAAIAGVHAIRAVRMSPAVTLCVVPFFHVYGFVLCIRELAFGGSLVVISAERRSLELMMEAVEEFKVTHLAVAPPVVVAMVKNHGGGAVAAEMYDLRSLEAVLCGGAPVANSVIESFKQRFNNISLLQAYGLTETTAGITRSIGQSESRVTGYVGDNEATAAMVDSEGWLRTGDICYFDSEGFLFYVDRMKELIKYKGYQVAPSELEDLLLSHPDIADAAVIPYPDEDAGQIPVAFVVRQEGSTVNDLDIMEFVAKQVAPYKKIRRVFYIDSVPKNAPGKVLRKELIKLASGFTSKL</sequence>
<evidence type="ECO:0000256" key="2">
    <source>
        <dbReference type="ARBA" id="ARBA00022598"/>
    </source>
</evidence>
<reference evidence="5 6" key="1">
    <citation type="journal article" date="2023" name="bioRxiv">
        <title>Genome report: Whole genome sequence and annotation of Penstemon davidsonii.</title>
        <authorList>
            <person name="Ostevik K.L."/>
            <person name="Alabady M."/>
            <person name="Zhang M."/>
            <person name="Rausher M.D."/>
        </authorList>
    </citation>
    <scope>NUCLEOTIDE SEQUENCE [LARGE SCALE GENOMIC DNA]</scope>
    <source>
        <strain evidence="5">DNT005</strain>
        <tissue evidence="5">Whole leaf</tissue>
    </source>
</reference>
<evidence type="ECO:0000313" key="5">
    <source>
        <dbReference type="EMBL" id="KAK4488777.1"/>
    </source>
</evidence>
<dbReference type="Gene3D" id="3.30.300.30">
    <property type="match status" value="1"/>
</dbReference>
<evidence type="ECO:0000259" key="4">
    <source>
        <dbReference type="Pfam" id="PF13193"/>
    </source>
</evidence>
<dbReference type="Gene3D" id="3.40.50.980">
    <property type="match status" value="2"/>
</dbReference>
<keyword evidence="2" id="KW-0436">Ligase</keyword>
<gene>
    <name evidence="5" type="ORF">RD792_004564</name>
</gene>
<dbReference type="Pfam" id="PF13193">
    <property type="entry name" value="AMP-binding_C"/>
    <property type="match status" value="1"/>
</dbReference>